<evidence type="ECO:0000259" key="4">
    <source>
        <dbReference type="Pfam" id="PF00561"/>
    </source>
</evidence>
<feature type="domain" description="AB hydrolase-1" evidence="4">
    <location>
        <begin position="133"/>
        <end position="289"/>
    </location>
</feature>
<dbReference type="Proteomes" id="UP001303473">
    <property type="component" value="Unassembled WGS sequence"/>
</dbReference>
<dbReference type="InterPro" id="IPR029058">
    <property type="entry name" value="AB_hydrolase_fold"/>
</dbReference>
<sequence length="599" mass="67076">MDECEKQPLLLRDEPPPRQRDTDGGSYPWKFVLGLMGLFALLSWHHAMHSDSFERHNRKDDDGGYCRTYAGEHIEWKACGQIGPDHRELECSSIDVPMDQFNATNSGSKTFGIPLIRMRAKGASRDDTATQNMLLNPGGPGGSGLEFMYRRGVQLSTIVGEDKFHLLSFDPRGINQSQPLASCYPTPEARRELSSDVRNKKIVEDSGELWAWTANFVQACADTMGEHGKYINTPQTAADMNSILDAVGQEDMVYWGFSYGTLLGQTYATLFPERSKRVIIDGVANQFDWYESPLDLEEMADTDSVFWGFLDECIKAGPGNCTLAPLANTTQELFDKVVTFVEEMRDDPLSVYVNNTVYGVLDYWAVWYNGIFPALYKPANWYTLASNLASMLQGNATDAFLAYGRDAAWDIPSDAENVVSLNDGASGPQHWPEQQDRKSLVDKLVPHFNQSLFGASEYDHYFAKRAWAIPKTHGYVPRRGVQTAHPLLILSTTYDPVCPLISARSANAAFGGSRLVEVKGYGHCSLAVASMCIVRHVRTFLYEGKLPDGNTQCEVDGPYFIKPEEGSKTVSTVQFVDQEEQRIHLAQLELARDLWFKPW</sequence>
<protein>
    <submittedName>
        <fullName evidence="6">Alpha/Beta hydrolase protein</fullName>
    </submittedName>
</protein>
<organism evidence="6 7">
    <name type="scientific">Diplogelasinospora grovesii</name>
    <dbReference type="NCBI Taxonomy" id="303347"/>
    <lineage>
        <taxon>Eukaryota</taxon>
        <taxon>Fungi</taxon>
        <taxon>Dikarya</taxon>
        <taxon>Ascomycota</taxon>
        <taxon>Pezizomycotina</taxon>
        <taxon>Sordariomycetes</taxon>
        <taxon>Sordariomycetidae</taxon>
        <taxon>Sordariales</taxon>
        <taxon>Diplogelasinosporaceae</taxon>
        <taxon>Diplogelasinospora</taxon>
    </lineage>
</organism>
<feature type="region of interest" description="Disordered" evidence="3">
    <location>
        <begin position="1"/>
        <end position="23"/>
    </location>
</feature>
<evidence type="ECO:0000256" key="1">
    <source>
        <dbReference type="ARBA" id="ARBA00010088"/>
    </source>
</evidence>
<dbReference type="InterPro" id="IPR051601">
    <property type="entry name" value="Serine_prot/Carboxylest_S33"/>
</dbReference>
<dbReference type="EMBL" id="MU853812">
    <property type="protein sequence ID" value="KAK3939393.1"/>
    <property type="molecule type" value="Genomic_DNA"/>
</dbReference>
<evidence type="ECO:0000313" key="6">
    <source>
        <dbReference type="EMBL" id="KAK3939393.1"/>
    </source>
</evidence>
<dbReference type="SUPFAM" id="SSF53474">
    <property type="entry name" value="alpha/beta-Hydrolases"/>
    <property type="match status" value="1"/>
</dbReference>
<reference evidence="7" key="1">
    <citation type="journal article" date="2023" name="Mol. Phylogenet. Evol.">
        <title>Genome-scale phylogeny and comparative genomics of the fungal order Sordariales.</title>
        <authorList>
            <person name="Hensen N."/>
            <person name="Bonometti L."/>
            <person name="Westerberg I."/>
            <person name="Brannstrom I.O."/>
            <person name="Guillou S."/>
            <person name="Cros-Aarteil S."/>
            <person name="Calhoun S."/>
            <person name="Haridas S."/>
            <person name="Kuo A."/>
            <person name="Mondo S."/>
            <person name="Pangilinan J."/>
            <person name="Riley R."/>
            <person name="LaButti K."/>
            <person name="Andreopoulos B."/>
            <person name="Lipzen A."/>
            <person name="Chen C."/>
            <person name="Yan M."/>
            <person name="Daum C."/>
            <person name="Ng V."/>
            <person name="Clum A."/>
            <person name="Steindorff A."/>
            <person name="Ohm R.A."/>
            <person name="Martin F."/>
            <person name="Silar P."/>
            <person name="Natvig D.O."/>
            <person name="Lalanne C."/>
            <person name="Gautier V."/>
            <person name="Ament-Velasquez S.L."/>
            <person name="Kruys A."/>
            <person name="Hutchinson M.I."/>
            <person name="Powell A.J."/>
            <person name="Barry K."/>
            <person name="Miller A.N."/>
            <person name="Grigoriev I.V."/>
            <person name="Debuchy R."/>
            <person name="Gladieux P."/>
            <person name="Hiltunen Thoren M."/>
            <person name="Johannesson H."/>
        </authorList>
    </citation>
    <scope>NUCLEOTIDE SEQUENCE [LARGE SCALE GENOMIC DNA]</scope>
    <source>
        <strain evidence="7">CBS 340.73</strain>
    </source>
</reference>
<dbReference type="AlphaFoldDB" id="A0AAN6S478"/>
<dbReference type="Pfam" id="PF08386">
    <property type="entry name" value="Abhydrolase_4"/>
    <property type="match status" value="1"/>
</dbReference>
<comment type="caution">
    <text evidence="6">The sequence shown here is derived from an EMBL/GenBank/DDBJ whole genome shotgun (WGS) entry which is preliminary data.</text>
</comment>
<evidence type="ECO:0000259" key="5">
    <source>
        <dbReference type="Pfam" id="PF08386"/>
    </source>
</evidence>
<keyword evidence="7" id="KW-1185">Reference proteome</keyword>
<evidence type="ECO:0000256" key="2">
    <source>
        <dbReference type="ARBA" id="ARBA00022801"/>
    </source>
</evidence>
<keyword evidence="2 6" id="KW-0378">Hydrolase</keyword>
<evidence type="ECO:0000256" key="3">
    <source>
        <dbReference type="SAM" id="MobiDB-lite"/>
    </source>
</evidence>
<dbReference type="InterPro" id="IPR000073">
    <property type="entry name" value="AB_hydrolase_1"/>
</dbReference>
<proteinExistence type="inferred from homology"/>
<name>A0AAN6S478_9PEZI</name>
<dbReference type="PANTHER" id="PTHR43248">
    <property type="entry name" value="2-SUCCINYL-6-HYDROXY-2,4-CYCLOHEXADIENE-1-CARBOXYLATE SYNTHASE"/>
    <property type="match status" value="1"/>
</dbReference>
<dbReference type="InterPro" id="IPR013595">
    <property type="entry name" value="Pept_S33_TAP-like_C"/>
</dbReference>
<feature type="domain" description="Peptidase S33 tripeptidyl aminopeptidase-like C-terminal" evidence="5">
    <location>
        <begin position="476"/>
        <end position="553"/>
    </location>
</feature>
<dbReference type="PANTHER" id="PTHR43248:SF25">
    <property type="entry name" value="AB HYDROLASE-1 DOMAIN-CONTAINING PROTEIN-RELATED"/>
    <property type="match status" value="1"/>
</dbReference>
<evidence type="ECO:0000313" key="7">
    <source>
        <dbReference type="Proteomes" id="UP001303473"/>
    </source>
</evidence>
<accession>A0AAN6S478</accession>
<comment type="similarity">
    <text evidence="1">Belongs to the peptidase S33 family.</text>
</comment>
<dbReference type="Gene3D" id="3.40.50.1820">
    <property type="entry name" value="alpha/beta hydrolase"/>
    <property type="match status" value="1"/>
</dbReference>
<dbReference type="Pfam" id="PF00561">
    <property type="entry name" value="Abhydrolase_1"/>
    <property type="match status" value="1"/>
</dbReference>
<dbReference type="GO" id="GO:0016787">
    <property type="term" value="F:hydrolase activity"/>
    <property type="evidence" value="ECO:0007669"/>
    <property type="project" value="UniProtKB-KW"/>
</dbReference>
<gene>
    <name evidence="6" type="ORF">QBC46DRAFT_316010</name>
</gene>